<dbReference type="Pfam" id="PF05190">
    <property type="entry name" value="MutS_IV"/>
    <property type="match status" value="1"/>
</dbReference>
<dbReference type="Pfam" id="PF01624">
    <property type="entry name" value="MutS_I"/>
    <property type="match status" value="1"/>
</dbReference>
<organism evidence="12 13">
    <name type="scientific">Helcococcus bovis</name>
    <dbReference type="NCBI Taxonomy" id="3153252"/>
    <lineage>
        <taxon>Bacteria</taxon>
        <taxon>Bacillati</taxon>
        <taxon>Bacillota</taxon>
        <taxon>Tissierellia</taxon>
        <taxon>Tissierellales</taxon>
        <taxon>Peptoniphilaceae</taxon>
        <taxon>Helcococcus</taxon>
    </lineage>
</organism>
<dbReference type="InterPro" id="IPR017261">
    <property type="entry name" value="DNA_mismatch_repair_MutS/MSH"/>
</dbReference>
<evidence type="ECO:0000259" key="11">
    <source>
        <dbReference type="PROSITE" id="PS00486"/>
    </source>
</evidence>
<evidence type="ECO:0000256" key="9">
    <source>
        <dbReference type="RuleBase" id="RU003756"/>
    </source>
</evidence>
<dbReference type="InterPro" id="IPR016151">
    <property type="entry name" value="DNA_mismatch_repair_MutS_N"/>
</dbReference>
<dbReference type="InterPro" id="IPR007696">
    <property type="entry name" value="DNA_mismatch_repair_MutS_core"/>
</dbReference>
<dbReference type="RefSeq" id="WP_408126311.1">
    <property type="nucleotide sequence ID" value="NZ_JBFNFH010000003.1"/>
</dbReference>
<dbReference type="SUPFAM" id="SSF48334">
    <property type="entry name" value="DNA repair protein MutS, domain III"/>
    <property type="match status" value="1"/>
</dbReference>
<dbReference type="SMART" id="SM00533">
    <property type="entry name" value="MUTSd"/>
    <property type="match status" value="1"/>
</dbReference>
<name>A0ABW9F5Z4_9FIRM</name>
<evidence type="ECO:0000256" key="7">
    <source>
        <dbReference type="HAMAP-Rule" id="MF_00096"/>
    </source>
</evidence>
<dbReference type="InterPro" id="IPR007861">
    <property type="entry name" value="DNA_mismatch_repair_MutS_clamp"/>
</dbReference>
<dbReference type="SUPFAM" id="SSF53150">
    <property type="entry name" value="DNA repair protein MutS, domain II"/>
    <property type="match status" value="1"/>
</dbReference>
<evidence type="ECO:0000256" key="6">
    <source>
        <dbReference type="ARBA" id="ARBA00023204"/>
    </source>
</evidence>
<reference evidence="12 13" key="1">
    <citation type="journal article" date="2024" name="Front. Microbiol.">
        <title>Pangenomic and biochemical analyses of Helcococcus ovis reveal widespread tetracycline resistance and a novel bacterial species, Helcococcus bovis.</title>
        <authorList>
            <person name="Cunha F."/>
            <person name="Zhai Y."/>
            <person name="Casaro S."/>
            <person name="Jones K.L."/>
            <person name="Hernandez M."/>
            <person name="Bisinotto R.S."/>
            <person name="Kariyawasam S."/>
            <person name="Brown M.B."/>
            <person name="Phillips A."/>
            <person name="Jeong K.C."/>
            <person name="Galvao K.N."/>
        </authorList>
    </citation>
    <scope>NUCLEOTIDE SEQUENCE [LARGE SCALE GENOMIC DNA]</scope>
    <source>
        <strain evidence="12 13">KG197</strain>
    </source>
</reference>
<dbReference type="SUPFAM" id="SSF52540">
    <property type="entry name" value="P-loop containing nucleoside triphosphate hydrolases"/>
    <property type="match status" value="1"/>
</dbReference>
<evidence type="ECO:0000256" key="5">
    <source>
        <dbReference type="ARBA" id="ARBA00023125"/>
    </source>
</evidence>
<dbReference type="Pfam" id="PF05188">
    <property type="entry name" value="MutS_II"/>
    <property type="match status" value="1"/>
</dbReference>
<dbReference type="InterPro" id="IPR000432">
    <property type="entry name" value="DNA_mismatch_repair_MutS_C"/>
</dbReference>
<protein>
    <recommendedName>
        <fullName evidence="7 8">DNA mismatch repair protein MutS</fullName>
    </recommendedName>
</protein>
<dbReference type="PANTHER" id="PTHR11361:SF34">
    <property type="entry name" value="DNA MISMATCH REPAIR PROTEIN MSH1, MITOCHONDRIAL"/>
    <property type="match status" value="1"/>
</dbReference>
<keyword evidence="10" id="KW-0175">Coiled coil</keyword>
<dbReference type="Gene3D" id="3.30.420.110">
    <property type="entry name" value="MutS, connector domain"/>
    <property type="match status" value="1"/>
</dbReference>
<feature type="coiled-coil region" evidence="10">
    <location>
        <begin position="742"/>
        <end position="772"/>
    </location>
</feature>
<dbReference type="Proteomes" id="UP001629536">
    <property type="component" value="Unassembled WGS sequence"/>
</dbReference>
<feature type="domain" description="DNA mismatch repair proteins mutS family" evidence="11">
    <location>
        <begin position="698"/>
        <end position="714"/>
    </location>
</feature>
<evidence type="ECO:0000256" key="4">
    <source>
        <dbReference type="ARBA" id="ARBA00022840"/>
    </source>
</evidence>
<dbReference type="InterPro" id="IPR036678">
    <property type="entry name" value="MutS_con_dom_sf"/>
</dbReference>
<keyword evidence="5 7" id="KW-0238">DNA-binding</keyword>
<evidence type="ECO:0000313" key="13">
    <source>
        <dbReference type="Proteomes" id="UP001629536"/>
    </source>
</evidence>
<sequence>MKNIDINKLTPMMQQYMNIKLKNMDKILFYRLGDFYEMFFDDAIIAAKELELVLTGRDCGLDEKAPMCGVPYHAANSYINRLVDKGYKIAIVEQVEDPSQAKGIVDRQIVKIISPGTLLDLEGKENYNNFIASIFFKDNSVGISYMDITTGEFNTTEILNKENIERYIIDFISKVNPREIILNEQIKFKSFNDFIENNNIYISYIEYKELNLRHIISYINSKVKNFSNKLFKNKIFTLISSYILLDYIYLYHDKELSHINNLNYINYTNFLMIDANTRDNLEIHKNLNDGTRKNSLLNIIDFASTPMGSRKINSWLEFPLINKNDINYRLDIVNYLVSNFQKSTELENILKDIYDLERILSKIAYQNANTKDLLILKRSLEKLPNLKHFLINSDFVEFTNLSQKFDDLVDIYDLINKSIKEDAPIQITEGGIIKDGYNEYLDSIKKNSIIGEKKLLEYEISERERTGINKLKVSYNKNIGYFIELTKSNIDKAPSNYIRRQTLKNAERYITNELNDISDMILEGQTDTINLEYKLFTEIRDYISNNSTRIKNVTELISVIDALNSFAQISVKNNYCRPIFNDENYIYIKDGRHPVIEQNLGFENFISNDTLIGKKNKTVQIITGPNMAGKSTYMRQTALILILAQIGCFVPASACDISISDAIFTRIGASDNLSKGDSTFMVEMKEMSNIIKNATKNSFVILDEVGRGTSTNDGFSIAKSILEYIVKNINCKTLFATHYHELTDLEDEYTSIENLKVKIHEENNNIVFLRKIVKGKTDKSYGIEVAKLSGLPDEILFRANVILKQLDNVSKETQLSFNIDNKEDNQKQIEREIFLSELSSIQIDNVTPIDSLKLLNDFIEKAKDLLND</sequence>
<evidence type="ECO:0000256" key="10">
    <source>
        <dbReference type="SAM" id="Coils"/>
    </source>
</evidence>
<evidence type="ECO:0000256" key="8">
    <source>
        <dbReference type="NCBIfam" id="TIGR01070"/>
    </source>
</evidence>
<keyword evidence="4 7" id="KW-0067">ATP-binding</keyword>
<dbReference type="NCBIfam" id="TIGR01070">
    <property type="entry name" value="mutS1"/>
    <property type="match status" value="1"/>
</dbReference>
<dbReference type="CDD" id="cd03284">
    <property type="entry name" value="ABC_MutS1"/>
    <property type="match status" value="1"/>
</dbReference>
<dbReference type="PIRSF" id="PIRSF037677">
    <property type="entry name" value="DNA_mis_repair_Msh6"/>
    <property type="match status" value="1"/>
</dbReference>
<dbReference type="PROSITE" id="PS00486">
    <property type="entry name" value="DNA_MISMATCH_REPAIR_2"/>
    <property type="match status" value="1"/>
</dbReference>
<dbReference type="EMBL" id="JBFNFH010000003">
    <property type="protein sequence ID" value="MFM1524523.1"/>
    <property type="molecule type" value="Genomic_DNA"/>
</dbReference>
<dbReference type="NCBIfam" id="NF003810">
    <property type="entry name" value="PRK05399.1"/>
    <property type="match status" value="1"/>
</dbReference>
<dbReference type="Gene3D" id="3.40.1170.10">
    <property type="entry name" value="DNA repair protein MutS, domain I"/>
    <property type="match status" value="1"/>
</dbReference>
<keyword evidence="13" id="KW-1185">Reference proteome</keyword>
<evidence type="ECO:0000313" key="12">
    <source>
        <dbReference type="EMBL" id="MFM1524523.1"/>
    </source>
</evidence>
<dbReference type="InterPro" id="IPR045076">
    <property type="entry name" value="MutS"/>
</dbReference>
<dbReference type="SUPFAM" id="SSF55271">
    <property type="entry name" value="DNA repair protein MutS, domain I"/>
    <property type="match status" value="1"/>
</dbReference>
<dbReference type="HAMAP" id="MF_00096">
    <property type="entry name" value="MutS"/>
    <property type="match status" value="1"/>
</dbReference>
<comment type="caution">
    <text evidence="12">The sequence shown here is derived from an EMBL/GenBank/DDBJ whole genome shotgun (WGS) entry which is preliminary data.</text>
</comment>
<proteinExistence type="inferred from homology"/>
<evidence type="ECO:0000256" key="3">
    <source>
        <dbReference type="ARBA" id="ARBA00022763"/>
    </source>
</evidence>
<feature type="binding site" evidence="7">
    <location>
        <begin position="624"/>
        <end position="631"/>
    </location>
    <ligand>
        <name>ATP</name>
        <dbReference type="ChEBI" id="CHEBI:30616"/>
    </ligand>
</feature>
<dbReference type="InterPro" id="IPR036187">
    <property type="entry name" value="DNA_mismatch_repair_MutS_sf"/>
</dbReference>
<keyword evidence="3 7" id="KW-0227">DNA damage</keyword>
<evidence type="ECO:0000256" key="2">
    <source>
        <dbReference type="ARBA" id="ARBA00022741"/>
    </source>
</evidence>
<accession>A0ABW9F5Z4</accession>
<dbReference type="InterPro" id="IPR007860">
    <property type="entry name" value="DNA_mmatch_repair_MutS_con_dom"/>
</dbReference>
<dbReference type="InterPro" id="IPR027417">
    <property type="entry name" value="P-loop_NTPase"/>
</dbReference>
<dbReference type="Pfam" id="PF00488">
    <property type="entry name" value="MutS_V"/>
    <property type="match status" value="1"/>
</dbReference>
<comment type="function">
    <text evidence="7">This protein is involved in the repair of mismatches in DNA. It is possible that it carries out the mismatch recognition step. This protein has a weak ATPase activity.</text>
</comment>
<dbReference type="Pfam" id="PF05192">
    <property type="entry name" value="MutS_III"/>
    <property type="match status" value="1"/>
</dbReference>
<dbReference type="PANTHER" id="PTHR11361">
    <property type="entry name" value="DNA MISMATCH REPAIR PROTEIN MUTS FAMILY MEMBER"/>
    <property type="match status" value="1"/>
</dbReference>
<dbReference type="Gene3D" id="1.10.1420.10">
    <property type="match status" value="2"/>
</dbReference>
<dbReference type="Gene3D" id="3.40.50.300">
    <property type="entry name" value="P-loop containing nucleotide triphosphate hydrolases"/>
    <property type="match status" value="1"/>
</dbReference>
<keyword evidence="2 7" id="KW-0547">Nucleotide-binding</keyword>
<dbReference type="SMART" id="SM00534">
    <property type="entry name" value="MUTSac"/>
    <property type="match status" value="1"/>
</dbReference>
<dbReference type="InterPro" id="IPR007695">
    <property type="entry name" value="DNA_mismatch_repair_MutS-lik_N"/>
</dbReference>
<gene>
    <name evidence="7 12" type="primary">mutS</name>
    <name evidence="12" type="ORF">ABGF40_02440</name>
</gene>
<comment type="similarity">
    <text evidence="1 7 9">Belongs to the DNA mismatch repair MutS family.</text>
</comment>
<dbReference type="InterPro" id="IPR005748">
    <property type="entry name" value="DNA_mismatch_repair_MutS"/>
</dbReference>
<evidence type="ECO:0000256" key="1">
    <source>
        <dbReference type="ARBA" id="ARBA00006271"/>
    </source>
</evidence>
<keyword evidence="6 7" id="KW-0234">DNA repair</keyword>